<dbReference type="NCBIfam" id="TIGR00026">
    <property type="entry name" value="hi_GC_TIGR00026"/>
    <property type="match status" value="1"/>
</dbReference>
<evidence type="ECO:0000313" key="3">
    <source>
        <dbReference type="EMBL" id="GHF10372.1"/>
    </source>
</evidence>
<evidence type="ECO:0000256" key="2">
    <source>
        <dbReference type="ARBA" id="ARBA00049106"/>
    </source>
</evidence>
<comment type="similarity">
    <text evidence="1">Belongs to the F420H(2)-dependent quinone reductase family.</text>
</comment>
<evidence type="ECO:0000313" key="4">
    <source>
        <dbReference type="Proteomes" id="UP000617531"/>
    </source>
</evidence>
<reference evidence="3" key="2">
    <citation type="submission" date="2020-09" db="EMBL/GenBank/DDBJ databases">
        <authorList>
            <person name="Sun Q."/>
            <person name="Zhou Y."/>
        </authorList>
    </citation>
    <scope>NUCLEOTIDE SEQUENCE</scope>
    <source>
        <strain evidence="3">CGMCC 1.16548</strain>
    </source>
</reference>
<comment type="caution">
    <text evidence="3">The sequence shown here is derived from an EMBL/GenBank/DDBJ whole genome shotgun (WGS) entry which is preliminary data.</text>
</comment>
<comment type="catalytic activity">
    <reaction evidence="2">
        <text>oxidized coenzyme F420-(gamma-L-Glu)(n) + a quinol + H(+) = reduced coenzyme F420-(gamma-L-Glu)(n) + a quinone</text>
        <dbReference type="Rhea" id="RHEA:39663"/>
        <dbReference type="Rhea" id="RHEA-COMP:12939"/>
        <dbReference type="Rhea" id="RHEA-COMP:14378"/>
        <dbReference type="ChEBI" id="CHEBI:15378"/>
        <dbReference type="ChEBI" id="CHEBI:24646"/>
        <dbReference type="ChEBI" id="CHEBI:132124"/>
        <dbReference type="ChEBI" id="CHEBI:133980"/>
        <dbReference type="ChEBI" id="CHEBI:139511"/>
    </reaction>
</comment>
<sequence length="158" mass="18079">MVLPRFLRPPVAWLSRTAFFRRVGPRVMPPLERVMARVTKGRVQFSGLGVPTLVLHSIGAKSGLERDTVLMYCPDGREMLVVGSNFARDEHPAWTANLLAHPDVAVSLHGRRIEVRAIALDDVERELTWPKLERNWPGYRRYEVTAGRTLRVFRLTPR</sequence>
<gene>
    <name evidence="3" type="ORF">GCM10011600_09390</name>
</gene>
<dbReference type="InterPro" id="IPR004378">
    <property type="entry name" value="F420H2_quin_Rdtase"/>
</dbReference>
<dbReference type="AlphaFoldDB" id="A0A8J3M351"/>
<dbReference type="Gene3D" id="2.30.110.10">
    <property type="entry name" value="Electron Transport, Fmn-binding Protein, Chain A"/>
    <property type="match status" value="1"/>
</dbReference>
<proteinExistence type="inferred from homology"/>
<dbReference type="PANTHER" id="PTHR39428">
    <property type="entry name" value="F420H(2)-DEPENDENT QUINONE REDUCTASE RV1261C"/>
    <property type="match status" value="1"/>
</dbReference>
<dbReference type="Pfam" id="PF04075">
    <property type="entry name" value="F420H2_quin_red"/>
    <property type="match status" value="1"/>
</dbReference>
<dbReference type="RefSeq" id="WP_229841880.1">
    <property type="nucleotide sequence ID" value="NZ_BNAI01000001.1"/>
</dbReference>
<organism evidence="3 4">
    <name type="scientific">Pseudolysinimonas yzui</name>
    <dbReference type="NCBI Taxonomy" id="2708254"/>
    <lineage>
        <taxon>Bacteria</taxon>
        <taxon>Bacillati</taxon>
        <taxon>Actinomycetota</taxon>
        <taxon>Actinomycetes</taxon>
        <taxon>Micrococcales</taxon>
        <taxon>Microbacteriaceae</taxon>
        <taxon>Pseudolysinimonas</taxon>
    </lineage>
</organism>
<dbReference type="GO" id="GO:0016491">
    <property type="term" value="F:oxidoreductase activity"/>
    <property type="evidence" value="ECO:0007669"/>
    <property type="project" value="InterPro"/>
</dbReference>
<evidence type="ECO:0008006" key="5">
    <source>
        <dbReference type="Google" id="ProtNLM"/>
    </source>
</evidence>
<reference evidence="3" key="1">
    <citation type="journal article" date="2014" name="Int. J. Syst. Evol. Microbiol.">
        <title>Complete genome sequence of Corynebacterium casei LMG S-19264T (=DSM 44701T), isolated from a smear-ripened cheese.</title>
        <authorList>
            <consortium name="US DOE Joint Genome Institute (JGI-PGF)"/>
            <person name="Walter F."/>
            <person name="Albersmeier A."/>
            <person name="Kalinowski J."/>
            <person name="Ruckert C."/>
        </authorList>
    </citation>
    <scope>NUCLEOTIDE SEQUENCE</scope>
    <source>
        <strain evidence="3">CGMCC 1.16548</strain>
    </source>
</reference>
<accession>A0A8J3M351</accession>
<name>A0A8J3M351_9MICO</name>
<keyword evidence="4" id="KW-1185">Reference proteome</keyword>
<protein>
    <recommendedName>
        <fullName evidence="5">Nitroreductase family deazaflavin-dependent oxidoreductase</fullName>
    </recommendedName>
</protein>
<dbReference type="EMBL" id="BNAI01000001">
    <property type="protein sequence ID" value="GHF10372.1"/>
    <property type="molecule type" value="Genomic_DNA"/>
</dbReference>
<dbReference type="InterPro" id="IPR012349">
    <property type="entry name" value="Split_barrel_FMN-bd"/>
</dbReference>
<evidence type="ECO:0000256" key="1">
    <source>
        <dbReference type="ARBA" id="ARBA00008710"/>
    </source>
</evidence>
<dbReference type="Proteomes" id="UP000617531">
    <property type="component" value="Unassembled WGS sequence"/>
</dbReference>
<dbReference type="PANTHER" id="PTHR39428:SF1">
    <property type="entry name" value="F420H(2)-DEPENDENT QUINONE REDUCTASE RV1261C"/>
    <property type="match status" value="1"/>
</dbReference>